<dbReference type="PROSITE" id="PS00659">
    <property type="entry name" value="GLYCOSYL_HYDROL_F5"/>
    <property type="match status" value="1"/>
</dbReference>
<dbReference type="PROSITE" id="PS51257">
    <property type="entry name" value="PROKAR_LIPOPROTEIN"/>
    <property type="match status" value="1"/>
</dbReference>
<evidence type="ECO:0000256" key="3">
    <source>
        <dbReference type="RuleBase" id="RU361153"/>
    </source>
</evidence>
<evidence type="ECO:0000313" key="6">
    <source>
        <dbReference type="EMBL" id="OBR41356.1"/>
    </source>
</evidence>
<dbReference type="STRING" id="1836467.BTR34_14425"/>
<feature type="domain" description="Glycoside hydrolase family 5" evidence="5">
    <location>
        <begin position="71"/>
        <end position="315"/>
    </location>
</feature>
<dbReference type="InterPro" id="IPR018087">
    <property type="entry name" value="Glyco_hydro_5_CS"/>
</dbReference>
<dbReference type="KEGG" id="mart:BTR34_14425"/>
<dbReference type="GO" id="GO:0000272">
    <property type="term" value="P:polysaccharide catabolic process"/>
    <property type="evidence" value="ECO:0007669"/>
    <property type="project" value="InterPro"/>
</dbReference>
<dbReference type="EMBL" id="LZFP01000003">
    <property type="protein sequence ID" value="OBR41356.1"/>
    <property type="molecule type" value="Genomic_DNA"/>
</dbReference>
<dbReference type="Pfam" id="PF00150">
    <property type="entry name" value="Cellulase"/>
    <property type="match status" value="1"/>
</dbReference>
<reference evidence="7" key="1">
    <citation type="submission" date="2016-06" db="EMBL/GenBank/DDBJ databases">
        <authorList>
            <person name="Zhan P."/>
        </authorList>
    </citation>
    <scope>NUCLEOTIDE SEQUENCE [LARGE SCALE GENOMIC DNA]</scope>
    <source>
        <strain evidence="7">T28</strain>
    </source>
</reference>
<organism evidence="6 7">
    <name type="scientific">Maribacter hydrothermalis</name>
    <dbReference type="NCBI Taxonomy" id="1836467"/>
    <lineage>
        <taxon>Bacteria</taxon>
        <taxon>Pseudomonadati</taxon>
        <taxon>Bacteroidota</taxon>
        <taxon>Flavobacteriia</taxon>
        <taxon>Flavobacteriales</taxon>
        <taxon>Flavobacteriaceae</taxon>
        <taxon>Maribacter</taxon>
    </lineage>
</organism>
<gene>
    <name evidence="6" type="ORF">A9200_13670</name>
</gene>
<comment type="similarity">
    <text evidence="3">Belongs to the glycosyl hydrolase 5 (cellulase A) family.</text>
</comment>
<keyword evidence="7" id="KW-1185">Reference proteome</keyword>
<dbReference type="AlphaFoldDB" id="A0A1B7ZDD3"/>
<dbReference type="SUPFAM" id="SSF51445">
    <property type="entry name" value="(Trans)glycosidases"/>
    <property type="match status" value="1"/>
</dbReference>
<keyword evidence="2 3" id="KW-0326">Glycosidase</keyword>
<evidence type="ECO:0000256" key="1">
    <source>
        <dbReference type="ARBA" id="ARBA00022801"/>
    </source>
</evidence>
<keyword evidence="1 3" id="KW-0378">Hydrolase</keyword>
<dbReference type="PANTHER" id="PTHR34142:SF1">
    <property type="entry name" value="GLYCOSIDE HYDROLASE FAMILY 5 DOMAIN-CONTAINING PROTEIN"/>
    <property type="match status" value="1"/>
</dbReference>
<name>A0A1B7ZDD3_9FLAO</name>
<feature type="signal peptide" evidence="4">
    <location>
        <begin position="1"/>
        <end position="20"/>
    </location>
</feature>
<sequence>MFRQFSLTIIVFLFSSIVFSCDSSSKENVNTVEATETFIEETPTSPTTTPTSEGTIVSLHGQLHIEGNKILDQNNIEVQLRGMSFFWSQWMGQYYNSETVAWLKNDWQCTIVRAAMGIEDSEGYITNPEVEKNKIFTVIDAAIVEGIYVIVDWHSHHAEDYEEEAKAFFSEVAQKYGNQPNIIYELYNEPLDVSWDIVLKPYHEAVITEIRKYDPDNIVVCGTRNWSQNVNDVIGNEIDDDNVAYTLHYYATTHKQELRDIAQQALDNNIALFVTEFGTTDYSGDGFIDAEETNTWWTFLDENKISWCNWSIADKEENSAALLPNASSTGQWNTTNLTQSGLMVRKELKSKNPQF</sequence>
<proteinExistence type="inferred from homology"/>
<dbReference type="GO" id="GO:0004553">
    <property type="term" value="F:hydrolase activity, hydrolyzing O-glycosyl compounds"/>
    <property type="evidence" value="ECO:0007669"/>
    <property type="project" value="InterPro"/>
</dbReference>
<accession>A0A1B7ZDD3</accession>
<dbReference type="Proteomes" id="UP000092164">
    <property type="component" value="Unassembled WGS sequence"/>
</dbReference>
<evidence type="ECO:0000313" key="7">
    <source>
        <dbReference type="Proteomes" id="UP000092164"/>
    </source>
</evidence>
<dbReference type="PANTHER" id="PTHR34142">
    <property type="entry name" value="ENDO-BETA-1,4-GLUCANASE A"/>
    <property type="match status" value="1"/>
</dbReference>
<evidence type="ECO:0000256" key="4">
    <source>
        <dbReference type="SAM" id="SignalP"/>
    </source>
</evidence>
<dbReference type="InterPro" id="IPR017853">
    <property type="entry name" value="GH"/>
</dbReference>
<keyword evidence="4" id="KW-0732">Signal</keyword>
<evidence type="ECO:0000259" key="5">
    <source>
        <dbReference type="Pfam" id="PF00150"/>
    </source>
</evidence>
<dbReference type="Gene3D" id="3.20.20.80">
    <property type="entry name" value="Glycosidases"/>
    <property type="match status" value="1"/>
</dbReference>
<protein>
    <submittedName>
        <fullName evidence="6">Glycoside hydrolase</fullName>
    </submittedName>
</protein>
<comment type="caution">
    <text evidence="6">The sequence shown here is derived from an EMBL/GenBank/DDBJ whole genome shotgun (WGS) entry which is preliminary data.</text>
</comment>
<dbReference type="OrthoDB" id="154460at2"/>
<feature type="chain" id="PRO_5008602531" evidence="4">
    <location>
        <begin position="21"/>
        <end position="355"/>
    </location>
</feature>
<evidence type="ECO:0000256" key="2">
    <source>
        <dbReference type="ARBA" id="ARBA00023295"/>
    </source>
</evidence>
<dbReference type="InterPro" id="IPR001547">
    <property type="entry name" value="Glyco_hydro_5"/>
</dbReference>